<evidence type="ECO:0000256" key="1">
    <source>
        <dbReference type="ARBA" id="ARBA00004123"/>
    </source>
</evidence>
<evidence type="ECO:0000259" key="8">
    <source>
        <dbReference type="PROSITE" id="PS50162"/>
    </source>
</evidence>
<evidence type="ECO:0000313" key="10">
    <source>
        <dbReference type="Proteomes" id="UP000649617"/>
    </source>
</evidence>
<dbReference type="SUPFAM" id="SSF52540">
    <property type="entry name" value="P-loop containing nucleoside triphosphate hydrolases"/>
    <property type="match status" value="1"/>
</dbReference>
<dbReference type="AlphaFoldDB" id="A0A812WQ80"/>
<dbReference type="GO" id="GO:0033065">
    <property type="term" value="C:Rad51C-XRCC3 complex"/>
    <property type="evidence" value="ECO:0007669"/>
    <property type="project" value="TreeGrafter"/>
</dbReference>
<keyword evidence="3" id="KW-0227">DNA damage</keyword>
<feature type="domain" description="RecA family profile 1" evidence="8">
    <location>
        <begin position="93"/>
        <end position="280"/>
    </location>
</feature>
<dbReference type="GO" id="GO:0140664">
    <property type="term" value="F:ATP-dependent DNA damage sensor activity"/>
    <property type="evidence" value="ECO:0007669"/>
    <property type="project" value="InterPro"/>
</dbReference>
<dbReference type="InterPro" id="IPR020588">
    <property type="entry name" value="RecA_ATP-bd"/>
</dbReference>
<dbReference type="InterPro" id="IPR013632">
    <property type="entry name" value="Rad51_C"/>
</dbReference>
<gene>
    <name evidence="9" type="primary">Rad51c</name>
    <name evidence="9" type="ORF">SPIL2461_LOCUS19346</name>
</gene>
<dbReference type="Pfam" id="PF08423">
    <property type="entry name" value="Rad51"/>
    <property type="match status" value="1"/>
</dbReference>
<evidence type="ECO:0000256" key="7">
    <source>
        <dbReference type="ARBA" id="ARBA00040674"/>
    </source>
</evidence>
<dbReference type="PANTHER" id="PTHR46239:SF1">
    <property type="entry name" value="DNA REPAIR PROTEIN RAD51 HOMOLOG 3"/>
    <property type="match status" value="1"/>
</dbReference>
<evidence type="ECO:0000256" key="3">
    <source>
        <dbReference type="ARBA" id="ARBA00022763"/>
    </source>
</evidence>
<dbReference type="PANTHER" id="PTHR46239">
    <property type="entry name" value="DNA REPAIR PROTEIN RAD51 HOMOLOG 3 RAD51C"/>
    <property type="match status" value="1"/>
</dbReference>
<dbReference type="GO" id="GO:0005657">
    <property type="term" value="C:replication fork"/>
    <property type="evidence" value="ECO:0007669"/>
    <property type="project" value="TreeGrafter"/>
</dbReference>
<evidence type="ECO:0000256" key="6">
    <source>
        <dbReference type="ARBA" id="ARBA00023242"/>
    </source>
</evidence>
<dbReference type="Gene3D" id="3.40.50.300">
    <property type="entry name" value="P-loop containing nucleotide triphosphate hydrolases"/>
    <property type="match status" value="1"/>
</dbReference>
<dbReference type="GO" id="GO:0007131">
    <property type="term" value="P:reciprocal meiotic recombination"/>
    <property type="evidence" value="ECO:0007669"/>
    <property type="project" value="TreeGrafter"/>
</dbReference>
<name>A0A812WQ80_SYMPI</name>
<organism evidence="9 10">
    <name type="scientific">Symbiodinium pilosum</name>
    <name type="common">Dinoflagellate</name>
    <dbReference type="NCBI Taxonomy" id="2952"/>
    <lineage>
        <taxon>Eukaryota</taxon>
        <taxon>Sar</taxon>
        <taxon>Alveolata</taxon>
        <taxon>Dinophyceae</taxon>
        <taxon>Suessiales</taxon>
        <taxon>Symbiodiniaceae</taxon>
        <taxon>Symbiodinium</taxon>
    </lineage>
</organism>
<dbReference type="InterPro" id="IPR027417">
    <property type="entry name" value="P-loop_NTPase"/>
</dbReference>
<dbReference type="Proteomes" id="UP000649617">
    <property type="component" value="Unassembled WGS sequence"/>
</dbReference>
<comment type="subcellular location">
    <subcellularLocation>
        <location evidence="1">Nucleus</location>
    </subcellularLocation>
</comment>
<dbReference type="GO" id="GO:0000707">
    <property type="term" value="P:meiotic DNA recombinase assembly"/>
    <property type="evidence" value="ECO:0007669"/>
    <property type="project" value="TreeGrafter"/>
</dbReference>
<dbReference type="GO" id="GO:0005524">
    <property type="term" value="F:ATP binding"/>
    <property type="evidence" value="ECO:0007669"/>
    <property type="project" value="UniProtKB-KW"/>
</dbReference>
<evidence type="ECO:0000313" key="9">
    <source>
        <dbReference type="EMBL" id="CAE7690901.1"/>
    </source>
</evidence>
<evidence type="ECO:0000256" key="2">
    <source>
        <dbReference type="ARBA" id="ARBA00022741"/>
    </source>
</evidence>
<sequence>MAAAVPVNAQAMDLRILQSIPTPVADALLSRGCKSAADVISRPESLTEALMQHHIAGPERASNMLAACRREAASKDAWSSADSALSLLRKGHAVQPLRLPSAGLNGLLGNALQGGGSLLEVCGLPGSGKTQFCLQLCAAAQISQTMPGAPDSLAEAIYVDTEGSFVPERYMQICEALLAETRPTLDAASAARLLEAGMRRLHVCRAYDATELYSTVKQLGSFIKGRPRVRALVVDSIAFSFRHELMDNTAQRARVLADLAATLRRCGAEHGLVVVVTNHMTTRFDRDDSSGWLAPALGETWAHQPSTQLRLEKTDNWQQPGVGRATLTKSVEQATGLSCLFRIERAGLRDHGGVA</sequence>
<dbReference type="GO" id="GO:0033063">
    <property type="term" value="C:Rad51B-Rad51C-Rad51D-XRCC2 complex"/>
    <property type="evidence" value="ECO:0007669"/>
    <property type="project" value="TreeGrafter"/>
</dbReference>
<dbReference type="OrthoDB" id="342627at2759"/>
<keyword evidence="4" id="KW-0067">ATP-binding</keyword>
<reference evidence="9" key="1">
    <citation type="submission" date="2021-02" db="EMBL/GenBank/DDBJ databases">
        <authorList>
            <person name="Dougan E. K."/>
            <person name="Rhodes N."/>
            <person name="Thang M."/>
            <person name="Chan C."/>
        </authorList>
    </citation>
    <scope>NUCLEOTIDE SEQUENCE</scope>
</reference>
<dbReference type="PIRSF" id="PIRSF005856">
    <property type="entry name" value="Rad51"/>
    <property type="match status" value="1"/>
</dbReference>
<comment type="caution">
    <text evidence="9">The sequence shown here is derived from an EMBL/GenBank/DDBJ whole genome shotgun (WGS) entry which is preliminary data.</text>
</comment>
<feature type="non-terminal residue" evidence="9">
    <location>
        <position position="1"/>
    </location>
</feature>
<keyword evidence="2" id="KW-0547">Nucleotide-binding</keyword>
<accession>A0A812WQ80</accession>
<dbReference type="InterPro" id="IPR016467">
    <property type="entry name" value="DNA_recomb/repair_RecA-like"/>
</dbReference>
<dbReference type="GO" id="GO:0008821">
    <property type="term" value="F:crossover junction DNA endonuclease activity"/>
    <property type="evidence" value="ECO:0007669"/>
    <property type="project" value="TreeGrafter"/>
</dbReference>
<protein>
    <recommendedName>
        <fullName evidence="7">DNA repair protein RAD51 homolog 3</fullName>
    </recommendedName>
</protein>
<evidence type="ECO:0000256" key="5">
    <source>
        <dbReference type="ARBA" id="ARBA00023204"/>
    </source>
</evidence>
<dbReference type="EMBL" id="CAJNIZ010044496">
    <property type="protein sequence ID" value="CAE7690901.1"/>
    <property type="molecule type" value="Genomic_DNA"/>
</dbReference>
<dbReference type="InterPro" id="IPR052093">
    <property type="entry name" value="HR_Repair_Mediator"/>
</dbReference>
<dbReference type="GO" id="GO:0000400">
    <property type="term" value="F:four-way junction DNA binding"/>
    <property type="evidence" value="ECO:0007669"/>
    <property type="project" value="TreeGrafter"/>
</dbReference>
<proteinExistence type="predicted"/>
<keyword evidence="6" id="KW-0539">Nucleus</keyword>
<keyword evidence="5" id="KW-0234">DNA repair</keyword>
<dbReference type="PROSITE" id="PS50162">
    <property type="entry name" value="RECA_2"/>
    <property type="match status" value="1"/>
</dbReference>
<evidence type="ECO:0000256" key="4">
    <source>
        <dbReference type="ARBA" id="ARBA00022840"/>
    </source>
</evidence>
<keyword evidence="10" id="KW-1185">Reference proteome</keyword>